<feature type="transmembrane region" description="Helical" evidence="7">
    <location>
        <begin position="173"/>
        <end position="194"/>
    </location>
</feature>
<dbReference type="NCBIfam" id="TIGR00229">
    <property type="entry name" value="sensory_box"/>
    <property type="match status" value="1"/>
</dbReference>
<dbReference type="InterPro" id="IPR000014">
    <property type="entry name" value="PAS"/>
</dbReference>
<dbReference type="Gene3D" id="3.30.565.10">
    <property type="entry name" value="Histidine kinase-like ATPase, C-terminal domain"/>
    <property type="match status" value="1"/>
</dbReference>
<keyword evidence="3" id="KW-0597">Phosphoprotein</keyword>
<feature type="coiled-coil region" evidence="6">
    <location>
        <begin position="236"/>
        <end position="284"/>
    </location>
</feature>
<evidence type="ECO:0000256" key="4">
    <source>
        <dbReference type="ARBA" id="ARBA00022777"/>
    </source>
</evidence>
<dbReference type="Gene3D" id="3.30.450.20">
    <property type="entry name" value="PAS domain"/>
    <property type="match status" value="1"/>
</dbReference>
<reference evidence="10 11" key="1">
    <citation type="journal article" date="2024" name="Int. J. Syst. Evol. Microbiol.">
        <title>Clostridium omnivorum sp. nov., isolated from anoxic soil under the treatment of reductive soil disinfestation.</title>
        <authorList>
            <person name="Ueki A."/>
            <person name="Tonouchi A."/>
            <person name="Kaku N."/>
            <person name="Honma S."/>
            <person name="Ueki K."/>
        </authorList>
    </citation>
    <scope>NUCLEOTIDE SEQUENCE [LARGE SCALE GENOMIC DNA]</scope>
    <source>
        <strain evidence="10 11">E14</strain>
    </source>
</reference>
<evidence type="ECO:0000256" key="1">
    <source>
        <dbReference type="ARBA" id="ARBA00000085"/>
    </source>
</evidence>
<feature type="domain" description="Histidine kinase" evidence="8">
    <location>
        <begin position="415"/>
        <end position="638"/>
    </location>
</feature>
<dbReference type="CDD" id="cd00082">
    <property type="entry name" value="HisKA"/>
    <property type="match status" value="1"/>
</dbReference>
<keyword evidence="11" id="KW-1185">Reference proteome</keyword>
<dbReference type="PROSITE" id="PS50109">
    <property type="entry name" value="HIS_KIN"/>
    <property type="match status" value="1"/>
</dbReference>
<feature type="transmembrane region" description="Helical" evidence="7">
    <location>
        <begin position="6"/>
        <end position="29"/>
    </location>
</feature>
<evidence type="ECO:0000313" key="10">
    <source>
        <dbReference type="EMBL" id="GLC31379.1"/>
    </source>
</evidence>
<dbReference type="SUPFAM" id="SSF55785">
    <property type="entry name" value="PYP-like sensor domain (PAS domain)"/>
    <property type="match status" value="1"/>
</dbReference>
<keyword evidence="4 10" id="KW-0808">Transferase</keyword>
<dbReference type="InterPro" id="IPR003594">
    <property type="entry name" value="HATPase_dom"/>
</dbReference>
<dbReference type="PANTHER" id="PTHR43547">
    <property type="entry name" value="TWO-COMPONENT HISTIDINE KINASE"/>
    <property type="match status" value="1"/>
</dbReference>
<dbReference type="PANTHER" id="PTHR43547:SF2">
    <property type="entry name" value="HYBRID SIGNAL TRANSDUCTION HISTIDINE KINASE C"/>
    <property type="match status" value="1"/>
</dbReference>
<gene>
    <name evidence="10" type="ORF">bsdE14_27890</name>
</gene>
<dbReference type="Pfam" id="PF17159">
    <property type="entry name" value="MASE3"/>
    <property type="match status" value="1"/>
</dbReference>
<keyword evidence="7" id="KW-0812">Transmembrane</keyword>
<accession>A0ABQ5N838</accession>
<dbReference type="Pfam" id="PF02518">
    <property type="entry name" value="HATPase_c"/>
    <property type="match status" value="1"/>
</dbReference>
<keyword evidence="5" id="KW-0902">Two-component regulatory system</keyword>
<sequence length="666" mass="76339">MSFKNYVIFHALIELAVTNFAVTIALIAINTYRVSTNNFSTFIGVFCLALAVFNAIHLFYYSGNEDIALNFVNNIAMQASLIEEIILGGSLMICTIFLHKKINIRRVYFIYFFICLVIGLVLLYGKILPNCYSLPNGVTIFKKSVNIIVALFLLAAIFILNKKENKEQLHRKVYILINLSIFFAFISEISFVFYKFLNESYAALGHLCKLISFYLMYKAVSETSLQAPYKVLFYELSQANSKLKHNNIELQRMNNELKREIKEKQVTEEALRESEERYKQLVELCPDGIVAYDEDEIFFVNKYAARMLGYESADELTCSAVNEILMPSSKENFIKEIQKVKSRLKESVLLQEKLIKYDGSMIDVEVKASCIPHNGKEAVLVVLRDIEIRKKAEENERLLNDAKEYDKIKNEFFANISHELRTPINVLYGVIQLMELYLNRDMIQEHINDVNNYTKIMKQNCYRLLRLINNLIDITKIDSGFFTLHIQNYNIVSIVENITMSVVEYAKNKGLYIEFDTDVEEKIMAVDPDKIERILLNLLSNCIKFTEPGDSIKVNIQDNGNTVILKVEDSGIGIPKDKLDVIFERFRQVDRSLARTHEGSGIGLSLVKSMVELHEGSIAVESEYGKGSKFIIELPVNVLPQESLPVESAVSGNIERINIEFSDIYL</sequence>
<dbReference type="InterPro" id="IPR035965">
    <property type="entry name" value="PAS-like_dom_sf"/>
</dbReference>
<dbReference type="CDD" id="cd16922">
    <property type="entry name" value="HATPase_EvgS-ArcB-TorS-like"/>
    <property type="match status" value="1"/>
</dbReference>
<dbReference type="CDD" id="cd00130">
    <property type="entry name" value="PAS"/>
    <property type="match status" value="1"/>
</dbReference>
<dbReference type="PRINTS" id="PR00344">
    <property type="entry name" value="BCTRLSENSOR"/>
</dbReference>
<dbReference type="EMBL" id="BRXR01000001">
    <property type="protein sequence ID" value="GLC31379.1"/>
    <property type="molecule type" value="Genomic_DNA"/>
</dbReference>
<evidence type="ECO:0000259" key="8">
    <source>
        <dbReference type="PROSITE" id="PS50109"/>
    </source>
</evidence>
<comment type="caution">
    <text evidence="10">The sequence shown here is derived from an EMBL/GenBank/DDBJ whole genome shotgun (WGS) entry which is preliminary data.</text>
</comment>
<feature type="transmembrane region" description="Helical" evidence="7">
    <location>
        <begin position="107"/>
        <end position="124"/>
    </location>
</feature>
<dbReference type="InterPro" id="IPR033425">
    <property type="entry name" value="MASE3"/>
</dbReference>
<evidence type="ECO:0000256" key="5">
    <source>
        <dbReference type="ARBA" id="ARBA00023012"/>
    </source>
</evidence>
<dbReference type="InterPro" id="IPR004358">
    <property type="entry name" value="Sig_transdc_His_kin-like_C"/>
</dbReference>
<dbReference type="GO" id="GO:0016301">
    <property type="term" value="F:kinase activity"/>
    <property type="evidence" value="ECO:0007669"/>
    <property type="project" value="UniProtKB-KW"/>
</dbReference>
<dbReference type="Pfam" id="PF13188">
    <property type="entry name" value="PAS_8"/>
    <property type="match status" value="1"/>
</dbReference>
<dbReference type="PROSITE" id="PS50112">
    <property type="entry name" value="PAS"/>
    <property type="match status" value="1"/>
</dbReference>
<feature type="transmembrane region" description="Helical" evidence="7">
    <location>
        <begin position="41"/>
        <end position="63"/>
    </location>
</feature>
<dbReference type="EC" id="2.7.13.3" evidence="2"/>
<dbReference type="SUPFAM" id="SSF47384">
    <property type="entry name" value="Homodimeric domain of signal transducing histidine kinase"/>
    <property type="match status" value="1"/>
</dbReference>
<feature type="transmembrane region" description="Helical" evidence="7">
    <location>
        <begin position="144"/>
        <end position="161"/>
    </location>
</feature>
<keyword evidence="6" id="KW-0175">Coiled coil</keyword>
<comment type="catalytic activity">
    <reaction evidence="1">
        <text>ATP + protein L-histidine = ADP + protein N-phospho-L-histidine.</text>
        <dbReference type="EC" id="2.7.13.3"/>
    </reaction>
</comment>
<dbReference type="Proteomes" id="UP001208567">
    <property type="component" value="Unassembled WGS sequence"/>
</dbReference>
<organism evidence="10 11">
    <name type="scientific">Clostridium omnivorum</name>
    <dbReference type="NCBI Taxonomy" id="1604902"/>
    <lineage>
        <taxon>Bacteria</taxon>
        <taxon>Bacillati</taxon>
        <taxon>Bacillota</taxon>
        <taxon>Clostridia</taxon>
        <taxon>Eubacteriales</taxon>
        <taxon>Clostridiaceae</taxon>
        <taxon>Clostridium</taxon>
    </lineage>
</organism>
<evidence type="ECO:0000256" key="3">
    <source>
        <dbReference type="ARBA" id="ARBA00022553"/>
    </source>
</evidence>
<evidence type="ECO:0000259" key="9">
    <source>
        <dbReference type="PROSITE" id="PS50112"/>
    </source>
</evidence>
<dbReference type="SUPFAM" id="SSF55874">
    <property type="entry name" value="ATPase domain of HSP90 chaperone/DNA topoisomerase II/histidine kinase"/>
    <property type="match status" value="1"/>
</dbReference>
<dbReference type="InterPro" id="IPR005467">
    <property type="entry name" value="His_kinase_dom"/>
</dbReference>
<proteinExistence type="predicted"/>
<evidence type="ECO:0000256" key="2">
    <source>
        <dbReference type="ARBA" id="ARBA00012438"/>
    </source>
</evidence>
<keyword evidence="7" id="KW-1133">Transmembrane helix</keyword>
<dbReference type="Pfam" id="PF00512">
    <property type="entry name" value="HisKA"/>
    <property type="match status" value="1"/>
</dbReference>
<protein>
    <recommendedName>
        <fullName evidence="2">histidine kinase</fullName>
        <ecNumber evidence="2">2.7.13.3</ecNumber>
    </recommendedName>
</protein>
<dbReference type="SMART" id="SM00387">
    <property type="entry name" value="HATPase_c"/>
    <property type="match status" value="1"/>
</dbReference>
<feature type="domain" description="PAS" evidence="9">
    <location>
        <begin position="274"/>
        <end position="344"/>
    </location>
</feature>
<feature type="transmembrane region" description="Helical" evidence="7">
    <location>
        <begin position="75"/>
        <end position="98"/>
    </location>
</feature>
<name>A0ABQ5N838_9CLOT</name>
<evidence type="ECO:0000313" key="11">
    <source>
        <dbReference type="Proteomes" id="UP001208567"/>
    </source>
</evidence>
<evidence type="ECO:0000256" key="7">
    <source>
        <dbReference type="SAM" id="Phobius"/>
    </source>
</evidence>
<dbReference type="InterPro" id="IPR036890">
    <property type="entry name" value="HATPase_C_sf"/>
</dbReference>
<keyword evidence="7" id="KW-0472">Membrane</keyword>
<dbReference type="SMART" id="SM00388">
    <property type="entry name" value="HisKA"/>
    <property type="match status" value="1"/>
</dbReference>
<dbReference type="InterPro" id="IPR036097">
    <property type="entry name" value="HisK_dim/P_sf"/>
</dbReference>
<evidence type="ECO:0000256" key="6">
    <source>
        <dbReference type="SAM" id="Coils"/>
    </source>
</evidence>
<dbReference type="Gene3D" id="1.10.287.130">
    <property type="match status" value="1"/>
</dbReference>
<keyword evidence="4 10" id="KW-0418">Kinase</keyword>
<dbReference type="InterPro" id="IPR003661">
    <property type="entry name" value="HisK_dim/P_dom"/>
</dbReference>
<dbReference type="SMART" id="SM00091">
    <property type="entry name" value="PAS"/>
    <property type="match status" value="1"/>
</dbReference>